<sequence>MRVQLSNDKEARHFAKKLLQIDELVHKVYPNIVQNHTNSNWLFERAILTVRNEVTDDINLKIQNNVPGEEGIYKSIDSMVHANESLSNNIIEAKIMSGKDKGKTVFIPRILLISTNCHFNSKDYNGQVIITLSHSQLYVDCSRVGNPKNLFIYSPNNKMKNVVYKQVFNHFRLIHNHLGMKTSLRREYIQQRFRGEIAKKYYN</sequence>
<evidence type="ECO:0000313" key="2">
    <source>
        <dbReference type="Proteomes" id="UP000792457"/>
    </source>
</evidence>
<protein>
    <recommendedName>
        <fullName evidence="3">DNA helicase</fullName>
    </recommendedName>
</protein>
<dbReference type="OrthoDB" id="272985at2759"/>
<dbReference type="AlphaFoldDB" id="A0A8K0KHW2"/>
<evidence type="ECO:0000313" key="1">
    <source>
        <dbReference type="EMBL" id="KAG8235501.1"/>
    </source>
</evidence>
<dbReference type="PANTHER" id="PTHR10492:SF57">
    <property type="entry name" value="ATP-DEPENDENT DNA HELICASE"/>
    <property type="match status" value="1"/>
</dbReference>
<reference evidence="1" key="2">
    <citation type="submission" date="2017-10" db="EMBL/GenBank/DDBJ databases">
        <title>Ladona fulva Genome sequencing and assembly.</title>
        <authorList>
            <person name="Murali S."/>
            <person name="Richards S."/>
            <person name="Bandaranaike D."/>
            <person name="Bellair M."/>
            <person name="Blankenburg K."/>
            <person name="Chao H."/>
            <person name="Dinh H."/>
            <person name="Doddapaneni H."/>
            <person name="Dugan-Rocha S."/>
            <person name="Elkadiri S."/>
            <person name="Gnanaolivu R."/>
            <person name="Hernandez B."/>
            <person name="Skinner E."/>
            <person name="Javaid M."/>
            <person name="Lee S."/>
            <person name="Li M."/>
            <person name="Ming W."/>
            <person name="Munidasa M."/>
            <person name="Muniz J."/>
            <person name="Nguyen L."/>
            <person name="Hughes D."/>
            <person name="Osuji N."/>
            <person name="Pu L.-L."/>
            <person name="Puazo M."/>
            <person name="Qu C."/>
            <person name="Quiroz J."/>
            <person name="Raj R."/>
            <person name="Weissenberger G."/>
            <person name="Xin Y."/>
            <person name="Zou X."/>
            <person name="Han Y."/>
            <person name="Worley K."/>
            <person name="Muzny D."/>
            <person name="Gibbs R."/>
        </authorList>
    </citation>
    <scope>NUCLEOTIDE SEQUENCE</scope>
    <source>
        <strain evidence="1">Sampled in the wild</strain>
    </source>
</reference>
<proteinExistence type="predicted"/>
<accession>A0A8K0KHW2</accession>
<dbReference type="Proteomes" id="UP000792457">
    <property type="component" value="Unassembled WGS sequence"/>
</dbReference>
<reference evidence="1" key="1">
    <citation type="submission" date="2013-04" db="EMBL/GenBank/DDBJ databases">
        <authorList>
            <person name="Qu J."/>
            <person name="Murali S.C."/>
            <person name="Bandaranaike D."/>
            <person name="Bellair M."/>
            <person name="Blankenburg K."/>
            <person name="Chao H."/>
            <person name="Dinh H."/>
            <person name="Doddapaneni H."/>
            <person name="Downs B."/>
            <person name="Dugan-Rocha S."/>
            <person name="Elkadiri S."/>
            <person name="Gnanaolivu R.D."/>
            <person name="Hernandez B."/>
            <person name="Javaid M."/>
            <person name="Jayaseelan J.C."/>
            <person name="Lee S."/>
            <person name="Li M."/>
            <person name="Ming W."/>
            <person name="Munidasa M."/>
            <person name="Muniz J."/>
            <person name="Nguyen L."/>
            <person name="Ongeri F."/>
            <person name="Osuji N."/>
            <person name="Pu L.-L."/>
            <person name="Puazo M."/>
            <person name="Qu C."/>
            <person name="Quiroz J."/>
            <person name="Raj R."/>
            <person name="Weissenberger G."/>
            <person name="Xin Y."/>
            <person name="Zou X."/>
            <person name="Han Y."/>
            <person name="Richards S."/>
            <person name="Worley K."/>
            <person name="Muzny D."/>
            <person name="Gibbs R."/>
        </authorList>
    </citation>
    <scope>NUCLEOTIDE SEQUENCE</scope>
    <source>
        <strain evidence="1">Sampled in the wild</strain>
    </source>
</reference>
<keyword evidence="2" id="KW-1185">Reference proteome</keyword>
<gene>
    <name evidence="1" type="ORF">J437_LFUL015728</name>
</gene>
<evidence type="ECO:0008006" key="3">
    <source>
        <dbReference type="Google" id="ProtNLM"/>
    </source>
</evidence>
<dbReference type="EMBL" id="KZ308916">
    <property type="protein sequence ID" value="KAG8235501.1"/>
    <property type="molecule type" value="Genomic_DNA"/>
</dbReference>
<dbReference type="PANTHER" id="PTHR10492">
    <property type="match status" value="1"/>
</dbReference>
<comment type="caution">
    <text evidence="1">The sequence shown here is derived from an EMBL/GenBank/DDBJ whole genome shotgun (WGS) entry which is preliminary data.</text>
</comment>
<name>A0A8K0KHW2_LADFU</name>
<organism evidence="1 2">
    <name type="scientific">Ladona fulva</name>
    <name type="common">Scarce chaser dragonfly</name>
    <name type="synonym">Libellula fulva</name>
    <dbReference type="NCBI Taxonomy" id="123851"/>
    <lineage>
        <taxon>Eukaryota</taxon>
        <taxon>Metazoa</taxon>
        <taxon>Ecdysozoa</taxon>
        <taxon>Arthropoda</taxon>
        <taxon>Hexapoda</taxon>
        <taxon>Insecta</taxon>
        <taxon>Pterygota</taxon>
        <taxon>Palaeoptera</taxon>
        <taxon>Odonata</taxon>
        <taxon>Epiprocta</taxon>
        <taxon>Anisoptera</taxon>
        <taxon>Libelluloidea</taxon>
        <taxon>Libellulidae</taxon>
        <taxon>Ladona</taxon>
    </lineage>
</organism>